<dbReference type="SFLD" id="SFLDF00111">
    <property type="entry name" value="L-fuconate_dehydratase"/>
    <property type="match status" value="1"/>
</dbReference>
<dbReference type="Gene3D" id="3.20.20.120">
    <property type="entry name" value="Enolase-like C-terminal domain"/>
    <property type="match status" value="1"/>
</dbReference>
<dbReference type="PROSITE" id="PS00909">
    <property type="entry name" value="MR_MLE_2"/>
    <property type="match status" value="1"/>
</dbReference>
<dbReference type="InterPro" id="IPR036849">
    <property type="entry name" value="Enolase-like_C_sf"/>
</dbReference>
<evidence type="ECO:0000256" key="4">
    <source>
        <dbReference type="ARBA" id="ARBA00022723"/>
    </source>
</evidence>
<dbReference type="Gene3D" id="3.30.390.10">
    <property type="entry name" value="Enolase-like, N-terminal domain"/>
    <property type="match status" value="1"/>
</dbReference>
<dbReference type="GO" id="GO:0009063">
    <property type="term" value="P:amino acid catabolic process"/>
    <property type="evidence" value="ECO:0007669"/>
    <property type="project" value="InterPro"/>
</dbReference>
<dbReference type="SMART" id="SM00922">
    <property type="entry name" value="MR_MLE"/>
    <property type="match status" value="1"/>
</dbReference>
<keyword evidence="4" id="KW-0479">Metal-binding</keyword>
<dbReference type="Proteomes" id="UP000887566">
    <property type="component" value="Unplaced"/>
</dbReference>
<evidence type="ECO:0000256" key="3">
    <source>
        <dbReference type="ARBA" id="ARBA00013142"/>
    </source>
</evidence>
<dbReference type="InterPro" id="IPR029065">
    <property type="entry name" value="Enolase_C-like"/>
</dbReference>
<dbReference type="InterPro" id="IPR034610">
    <property type="entry name" value="L-fuconate_dehydratase"/>
</dbReference>
<accession>A0A914V7Z6</accession>
<keyword evidence="5" id="KW-0460">Magnesium</keyword>
<name>A0A914V7Z6_9BILA</name>
<dbReference type="AlphaFoldDB" id="A0A914V7Z6"/>
<dbReference type="EC" id="4.2.1.68" evidence="3"/>
<dbReference type="GO" id="GO:0000287">
    <property type="term" value="F:magnesium ion binding"/>
    <property type="evidence" value="ECO:0007669"/>
    <property type="project" value="TreeGrafter"/>
</dbReference>
<dbReference type="InterPro" id="IPR013342">
    <property type="entry name" value="Mandelate_racemase_C"/>
</dbReference>
<proteinExistence type="inferred from homology"/>
<evidence type="ECO:0000256" key="6">
    <source>
        <dbReference type="ARBA" id="ARBA00023239"/>
    </source>
</evidence>
<comment type="similarity">
    <text evidence="7">Belongs to the mandelate racemase/muconate lactonizing enzyme family. ENOSF1 subfamily.</text>
</comment>
<feature type="domain" description="Mandelate racemase/muconate lactonizing enzyme C-terminal" evidence="10">
    <location>
        <begin position="206"/>
        <end position="302"/>
    </location>
</feature>
<evidence type="ECO:0000313" key="11">
    <source>
        <dbReference type="Proteomes" id="UP000887566"/>
    </source>
</evidence>
<dbReference type="InterPro" id="IPR018110">
    <property type="entry name" value="Mandel_Rmase/mucon_lact_enz_CS"/>
</dbReference>
<dbReference type="GO" id="GO:0016052">
    <property type="term" value="P:carbohydrate catabolic process"/>
    <property type="evidence" value="ECO:0007669"/>
    <property type="project" value="InterPro"/>
</dbReference>
<evidence type="ECO:0000256" key="9">
    <source>
        <dbReference type="ARBA" id="ARBA00078003"/>
    </source>
</evidence>
<dbReference type="SFLD" id="SFLDS00001">
    <property type="entry name" value="Enolase"/>
    <property type="match status" value="1"/>
</dbReference>
<dbReference type="WBParaSite" id="PSAMB.scaffold1654size28964.g14183.t1">
    <property type="protein sequence ID" value="PSAMB.scaffold1654size28964.g14183.t1"/>
    <property type="gene ID" value="PSAMB.scaffold1654size28964.g14183"/>
</dbReference>
<evidence type="ECO:0000256" key="5">
    <source>
        <dbReference type="ARBA" id="ARBA00022842"/>
    </source>
</evidence>
<reference evidence="12" key="1">
    <citation type="submission" date="2022-11" db="UniProtKB">
        <authorList>
            <consortium name="WormBaseParasite"/>
        </authorList>
    </citation>
    <scope>IDENTIFICATION</scope>
</reference>
<dbReference type="SUPFAM" id="SSF51604">
    <property type="entry name" value="Enolase C-terminal domain-like"/>
    <property type="match status" value="1"/>
</dbReference>
<evidence type="ECO:0000256" key="1">
    <source>
        <dbReference type="ARBA" id="ARBA00001737"/>
    </source>
</evidence>
<evidence type="ECO:0000313" key="12">
    <source>
        <dbReference type="WBParaSite" id="PSAMB.scaffold1654size28964.g14183.t1"/>
    </source>
</evidence>
<dbReference type="PANTHER" id="PTHR13794">
    <property type="entry name" value="ENOLASE SUPERFAMILY, MANDELATE RACEMASE"/>
    <property type="match status" value="1"/>
</dbReference>
<comment type="catalytic activity">
    <reaction evidence="1">
        <text>L-fuconate = 2-dehydro-3-deoxy-L-fuconate + H2O</text>
        <dbReference type="Rhea" id="RHEA:22772"/>
        <dbReference type="ChEBI" id="CHEBI:15377"/>
        <dbReference type="ChEBI" id="CHEBI:21291"/>
        <dbReference type="ChEBI" id="CHEBI:37448"/>
        <dbReference type="EC" id="4.2.1.68"/>
    </reaction>
</comment>
<dbReference type="InterPro" id="IPR029017">
    <property type="entry name" value="Enolase-like_N"/>
</dbReference>
<evidence type="ECO:0000256" key="8">
    <source>
        <dbReference type="ARBA" id="ARBA00073815"/>
    </source>
</evidence>
<dbReference type="PANTHER" id="PTHR13794:SF58">
    <property type="entry name" value="MITOCHONDRIAL ENOLASE SUPERFAMILY MEMBER 1"/>
    <property type="match status" value="1"/>
</dbReference>
<sequence>MNLSDEIRKQKIAKLTAYDVRFPTSLTLDGSDAVHTDPDYSIAYVVLKLSDSPVEGHGFAFTIGNGTDIVVHAIESYRYLVEGRSLGDIYGNFGKFWRDLTNDSQLRWLGPEKGVVHMACAAILNALWDAWGKLEKKPVWKLVSDFTPEQLLSVIDFRYMTDAITQDEALQILRTNESTKAQREQEILKTGIPAYVTSVGWMGYSDEKIKKRCEEGLAEGWKYYKMKVGVSVDDDYRRAKLIRSVIGYENKLMMDANQVWDVQQAIDWMHKLAEFKPLWIEEPTSPDDVLGHEAVAKAMNPLGIGVATGEHCANRVMFKQLITRGALQFCQVDGCRTGSINELLSILLLAAKHKIPVCPHAGGVGLCELVQHISIFNYICIAPTFENQMTEFANHLHEHFIAPVVMKNGRYHAPLVPGYSAELKKDSLEAHIYPHGSVWKELTANGQHKPRH</sequence>
<comment type="cofactor">
    <cofactor evidence="2">
        <name>Mg(2+)</name>
        <dbReference type="ChEBI" id="CHEBI:18420"/>
    </cofactor>
</comment>
<dbReference type="SFLD" id="SFLDG00179">
    <property type="entry name" value="mandelate_racemase"/>
    <property type="match status" value="1"/>
</dbReference>
<dbReference type="SUPFAM" id="SSF54826">
    <property type="entry name" value="Enolase N-terminal domain-like"/>
    <property type="match status" value="1"/>
</dbReference>
<dbReference type="InterPro" id="IPR046945">
    <property type="entry name" value="RHMD-like"/>
</dbReference>
<dbReference type="FunFam" id="3.20.20.120:FF:000007">
    <property type="entry name" value="Mitochondrial enolase superfamily member 1"/>
    <property type="match status" value="1"/>
</dbReference>
<protein>
    <recommendedName>
        <fullName evidence="8">Mitochondrial enolase superfamily member 1</fullName>
        <ecNumber evidence="3">4.2.1.68</ecNumber>
    </recommendedName>
    <alternativeName>
        <fullName evidence="9">L-fuconate dehydratase</fullName>
    </alternativeName>
</protein>
<evidence type="ECO:0000256" key="7">
    <source>
        <dbReference type="ARBA" id="ARBA00061144"/>
    </source>
</evidence>
<organism evidence="11 12">
    <name type="scientific">Plectus sambesii</name>
    <dbReference type="NCBI Taxonomy" id="2011161"/>
    <lineage>
        <taxon>Eukaryota</taxon>
        <taxon>Metazoa</taxon>
        <taxon>Ecdysozoa</taxon>
        <taxon>Nematoda</taxon>
        <taxon>Chromadorea</taxon>
        <taxon>Plectida</taxon>
        <taxon>Plectina</taxon>
        <taxon>Plectoidea</taxon>
        <taxon>Plectidae</taxon>
        <taxon>Plectus</taxon>
    </lineage>
</organism>
<evidence type="ECO:0000256" key="2">
    <source>
        <dbReference type="ARBA" id="ARBA00001946"/>
    </source>
</evidence>
<keyword evidence="6" id="KW-0456">Lyase</keyword>
<evidence type="ECO:0000259" key="10">
    <source>
        <dbReference type="SMART" id="SM00922"/>
    </source>
</evidence>
<dbReference type="GO" id="GO:0050023">
    <property type="term" value="F:L-fuconate dehydratase activity"/>
    <property type="evidence" value="ECO:0007669"/>
    <property type="project" value="UniProtKB-EC"/>
</dbReference>
<keyword evidence="11" id="KW-1185">Reference proteome</keyword>
<dbReference type="Pfam" id="PF13378">
    <property type="entry name" value="MR_MLE_C"/>
    <property type="match status" value="1"/>
</dbReference>